<comment type="function">
    <text evidence="8">Involved in cellular auxin homeostasis by regulating auxin metabolism. Regulates intracellular auxin accumulation at the endoplasmic reticulum and thus auxin availability for nuclear auxin signaling.</text>
</comment>
<dbReference type="EMBL" id="KK915030">
    <property type="protein sequence ID" value="KDP24917.1"/>
    <property type="molecule type" value="Genomic_DNA"/>
</dbReference>
<evidence type="ECO:0000256" key="1">
    <source>
        <dbReference type="ARBA" id="ARBA00004477"/>
    </source>
</evidence>
<evidence type="ECO:0000256" key="4">
    <source>
        <dbReference type="ARBA" id="ARBA00022824"/>
    </source>
</evidence>
<evidence type="ECO:0000256" key="6">
    <source>
        <dbReference type="ARBA" id="ARBA00023136"/>
    </source>
</evidence>
<dbReference type="PANTHER" id="PTHR31651">
    <property type="match status" value="1"/>
</dbReference>
<evidence type="ECO:0000256" key="10">
    <source>
        <dbReference type="SAM" id="Phobius"/>
    </source>
</evidence>
<dbReference type="InterPro" id="IPR045033">
    <property type="entry name" value="PILS1/3/4/5/7"/>
</dbReference>
<gene>
    <name evidence="11" type="ORF">JCGZ_24295</name>
</gene>
<protein>
    <recommendedName>
        <fullName evidence="13">Auxin efflux carrier family protein</fullName>
    </recommendedName>
</protein>
<proteinExistence type="inferred from homology"/>
<evidence type="ECO:0000256" key="9">
    <source>
        <dbReference type="ARBA" id="ARBA00025752"/>
    </source>
</evidence>
<evidence type="ECO:0008006" key="13">
    <source>
        <dbReference type="Google" id="ProtNLM"/>
    </source>
</evidence>
<dbReference type="Proteomes" id="UP000027138">
    <property type="component" value="Unassembled WGS sequence"/>
</dbReference>
<comment type="similarity">
    <text evidence="9">Belongs to the auxin efflux carrier (TC 2.A.69.2) family.</text>
</comment>
<dbReference type="PANTHER" id="PTHR31651:SF6">
    <property type="entry name" value="PROTEIN PIN-LIKES 1-LIKE"/>
    <property type="match status" value="1"/>
</dbReference>
<evidence type="ECO:0000313" key="12">
    <source>
        <dbReference type="Proteomes" id="UP000027138"/>
    </source>
</evidence>
<dbReference type="OrthoDB" id="826369at2759"/>
<dbReference type="Pfam" id="PF03547">
    <property type="entry name" value="Mem_trans"/>
    <property type="match status" value="1"/>
</dbReference>
<keyword evidence="7" id="KW-0927">Auxin signaling pathway</keyword>
<dbReference type="AlphaFoldDB" id="A0A067JM02"/>
<keyword evidence="2" id="KW-0813">Transport</keyword>
<keyword evidence="12" id="KW-1185">Reference proteome</keyword>
<feature type="transmembrane region" description="Helical" evidence="10">
    <location>
        <begin position="126"/>
        <end position="144"/>
    </location>
</feature>
<feature type="transmembrane region" description="Helical" evidence="10">
    <location>
        <begin position="85"/>
        <end position="106"/>
    </location>
</feature>
<reference evidence="11 12" key="1">
    <citation type="journal article" date="2014" name="PLoS ONE">
        <title>Global Analysis of Gene Expression Profiles in Physic Nut (Jatropha curcas L.) Seedlings Exposed to Salt Stress.</title>
        <authorList>
            <person name="Zhang L."/>
            <person name="Zhang C."/>
            <person name="Wu P."/>
            <person name="Chen Y."/>
            <person name="Li M."/>
            <person name="Jiang H."/>
            <person name="Wu G."/>
        </authorList>
    </citation>
    <scope>NUCLEOTIDE SEQUENCE [LARGE SCALE GENOMIC DNA]</scope>
    <source>
        <strain evidence="12">cv. GZQX0401</strain>
        <tissue evidence="11">Young leaves</tissue>
    </source>
</reference>
<organism evidence="11 12">
    <name type="scientific">Jatropha curcas</name>
    <name type="common">Barbados nut</name>
    <dbReference type="NCBI Taxonomy" id="180498"/>
    <lineage>
        <taxon>Eukaryota</taxon>
        <taxon>Viridiplantae</taxon>
        <taxon>Streptophyta</taxon>
        <taxon>Embryophyta</taxon>
        <taxon>Tracheophyta</taxon>
        <taxon>Spermatophyta</taxon>
        <taxon>Magnoliopsida</taxon>
        <taxon>eudicotyledons</taxon>
        <taxon>Gunneridae</taxon>
        <taxon>Pentapetalae</taxon>
        <taxon>rosids</taxon>
        <taxon>fabids</taxon>
        <taxon>Malpighiales</taxon>
        <taxon>Euphorbiaceae</taxon>
        <taxon>Crotonoideae</taxon>
        <taxon>Jatropheae</taxon>
        <taxon>Jatropha</taxon>
    </lineage>
</organism>
<evidence type="ECO:0000256" key="5">
    <source>
        <dbReference type="ARBA" id="ARBA00022989"/>
    </source>
</evidence>
<accession>A0A067JM02</accession>
<sequence>MAVGAVYIWTYVYFIMRIYAEKNTETNDETEAQTFPESCTESLLHSKDHSDEDEVPITTSAGKISFMERAFQQIKDFAGKNNLKMVFAPSTIGAIVGFTIGIVSPIRKLMIGSDAPLRVIDSSASLLGEALIPAMTLIVGANLLKGLRRSGVSVGVIIGIIAVRYILMPLSGIGVVKLAHHFGMVGSDSLYQFVLLLQYALPPAMTVGIIAQLFEAGESECSVIMLWTYVVAAFALTLWSTFYMWLLG</sequence>
<dbReference type="InterPro" id="IPR004776">
    <property type="entry name" value="Mem_transp_PIN-like"/>
</dbReference>
<feature type="transmembrane region" description="Helical" evidence="10">
    <location>
        <begin position="151"/>
        <end position="170"/>
    </location>
</feature>
<feature type="transmembrane region" description="Helical" evidence="10">
    <location>
        <begin position="226"/>
        <end position="246"/>
    </location>
</feature>
<keyword evidence="6 10" id="KW-0472">Membrane</keyword>
<dbReference type="GO" id="GO:0009734">
    <property type="term" value="P:auxin-activated signaling pathway"/>
    <property type="evidence" value="ECO:0007669"/>
    <property type="project" value="UniProtKB-KW"/>
</dbReference>
<feature type="transmembrane region" description="Helical" evidence="10">
    <location>
        <begin position="190"/>
        <end position="214"/>
    </location>
</feature>
<dbReference type="STRING" id="180498.A0A067JM02"/>
<keyword evidence="4" id="KW-0256">Endoplasmic reticulum</keyword>
<dbReference type="GO" id="GO:0080162">
    <property type="term" value="P:endoplasmic reticulum to cytosol auxin transport"/>
    <property type="evidence" value="ECO:0007669"/>
    <property type="project" value="InterPro"/>
</dbReference>
<evidence type="ECO:0000256" key="7">
    <source>
        <dbReference type="ARBA" id="ARBA00023294"/>
    </source>
</evidence>
<evidence type="ECO:0000313" key="11">
    <source>
        <dbReference type="EMBL" id="KDP24917.1"/>
    </source>
</evidence>
<evidence type="ECO:0000256" key="2">
    <source>
        <dbReference type="ARBA" id="ARBA00022448"/>
    </source>
</evidence>
<keyword evidence="5 10" id="KW-1133">Transmembrane helix</keyword>
<comment type="subcellular location">
    <subcellularLocation>
        <location evidence="1">Endoplasmic reticulum membrane</location>
        <topology evidence="1">Multi-pass membrane protein</topology>
    </subcellularLocation>
</comment>
<name>A0A067JM02_JATCU</name>
<evidence type="ECO:0000256" key="8">
    <source>
        <dbReference type="ARBA" id="ARBA00025100"/>
    </source>
</evidence>
<keyword evidence="3 10" id="KW-0812">Transmembrane</keyword>
<evidence type="ECO:0000256" key="3">
    <source>
        <dbReference type="ARBA" id="ARBA00022692"/>
    </source>
</evidence>
<dbReference type="GO" id="GO:0005789">
    <property type="term" value="C:endoplasmic reticulum membrane"/>
    <property type="evidence" value="ECO:0007669"/>
    <property type="project" value="UniProtKB-SubCell"/>
</dbReference>